<dbReference type="AlphaFoldDB" id="A0A7W8E5J1"/>
<dbReference type="EMBL" id="JACHIP010000010">
    <property type="protein sequence ID" value="MBB5060168.1"/>
    <property type="molecule type" value="Genomic_DNA"/>
</dbReference>
<keyword evidence="1" id="KW-0812">Transmembrane</keyword>
<proteinExistence type="predicted"/>
<sequence>MFIKQICGKQGRDERSGNSSLRTKIIAAFITFHITVLLLFAIPIDIAPLRAARSLVAPYMRCIGMTETWDMFAPDPKSAEQFFQAIVVTKSGQYKLYSFPRMEQLPLTERYRKERYRKFGESLLCSDCSGLWPDVERAVARLYADPVDPPERVILIKYESPIDPKKGAVGDDLAAKSTILGGVRVQPEDLQ</sequence>
<reference evidence="2 3" key="1">
    <citation type="submission" date="2020-08" db="EMBL/GenBank/DDBJ databases">
        <title>Genomic Encyclopedia of Type Strains, Phase IV (KMG-V): Genome sequencing to study the core and pangenomes of soil and plant-associated prokaryotes.</title>
        <authorList>
            <person name="Whitman W."/>
        </authorList>
    </citation>
    <scope>NUCLEOTIDE SEQUENCE [LARGE SCALE GENOMIC DNA]</scope>
    <source>
        <strain evidence="2 3">M8UP14</strain>
    </source>
</reference>
<dbReference type="RefSeq" id="WP_184222298.1">
    <property type="nucleotide sequence ID" value="NZ_JACHIP010000010.1"/>
</dbReference>
<accession>A0A7W8E5J1</accession>
<evidence type="ECO:0000313" key="3">
    <source>
        <dbReference type="Proteomes" id="UP000540989"/>
    </source>
</evidence>
<gene>
    <name evidence="2" type="ORF">HDF16_004904</name>
</gene>
<protein>
    <submittedName>
        <fullName evidence="2">Uncharacterized protein</fullName>
    </submittedName>
</protein>
<dbReference type="Proteomes" id="UP000540989">
    <property type="component" value="Unassembled WGS sequence"/>
</dbReference>
<evidence type="ECO:0000313" key="2">
    <source>
        <dbReference type="EMBL" id="MBB5060168.1"/>
    </source>
</evidence>
<name>A0A7W8E5J1_9BACT</name>
<organism evidence="2 3">
    <name type="scientific">Granulicella aggregans</name>
    <dbReference type="NCBI Taxonomy" id="474949"/>
    <lineage>
        <taxon>Bacteria</taxon>
        <taxon>Pseudomonadati</taxon>
        <taxon>Acidobacteriota</taxon>
        <taxon>Terriglobia</taxon>
        <taxon>Terriglobales</taxon>
        <taxon>Acidobacteriaceae</taxon>
        <taxon>Granulicella</taxon>
    </lineage>
</organism>
<keyword evidence="1" id="KW-1133">Transmembrane helix</keyword>
<keyword evidence="3" id="KW-1185">Reference proteome</keyword>
<comment type="caution">
    <text evidence="2">The sequence shown here is derived from an EMBL/GenBank/DDBJ whole genome shotgun (WGS) entry which is preliminary data.</text>
</comment>
<evidence type="ECO:0000256" key="1">
    <source>
        <dbReference type="SAM" id="Phobius"/>
    </source>
</evidence>
<keyword evidence="1" id="KW-0472">Membrane</keyword>
<feature type="transmembrane region" description="Helical" evidence="1">
    <location>
        <begin position="21"/>
        <end position="44"/>
    </location>
</feature>